<reference evidence="1 2" key="1">
    <citation type="submission" date="2017-08" db="EMBL/GenBank/DDBJ databases">
        <title>Infants hospitalized years apart are colonized by the same room-sourced microbial strains.</title>
        <authorList>
            <person name="Brooks B."/>
            <person name="Olm M.R."/>
            <person name="Firek B.A."/>
            <person name="Baker R."/>
            <person name="Thomas B.C."/>
            <person name="Morowitz M.J."/>
            <person name="Banfield J.F."/>
        </authorList>
    </citation>
    <scope>NUCLEOTIDE SEQUENCE [LARGE SCALE GENOMIC DNA]</scope>
    <source>
        <strain evidence="1">S2_005_003_R2_47</strain>
    </source>
</reference>
<dbReference type="Gene3D" id="3.10.20.30">
    <property type="match status" value="1"/>
</dbReference>
<dbReference type="Pfam" id="PF02597">
    <property type="entry name" value="ThiS"/>
    <property type="match status" value="1"/>
</dbReference>
<comment type="caution">
    <text evidence="1">The sequence shown here is derived from an EMBL/GenBank/DDBJ whole genome shotgun (WGS) entry which is preliminary data.</text>
</comment>
<dbReference type="InterPro" id="IPR012675">
    <property type="entry name" value="Beta-grasp_dom_sf"/>
</dbReference>
<name>A0A2W5KWN2_SPHMC</name>
<evidence type="ECO:0000313" key="1">
    <source>
        <dbReference type="EMBL" id="PZQ21422.1"/>
    </source>
</evidence>
<dbReference type="SUPFAM" id="SSF54285">
    <property type="entry name" value="MoaD/ThiS"/>
    <property type="match status" value="1"/>
</dbReference>
<dbReference type="AlphaFoldDB" id="A0A2W5KWN2"/>
<proteinExistence type="predicted"/>
<evidence type="ECO:0000313" key="2">
    <source>
        <dbReference type="Proteomes" id="UP000248597"/>
    </source>
</evidence>
<dbReference type="EMBL" id="QFPJ01000030">
    <property type="protein sequence ID" value="PZQ21422.1"/>
    <property type="molecule type" value="Genomic_DNA"/>
</dbReference>
<gene>
    <name evidence="1" type="primary">moaD</name>
    <name evidence="1" type="ORF">DI569_12135</name>
</gene>
<dbReference type="NCBIfam" id="TIGR01682">
    <property type="entry name" value="moaD"/>
    <property type="match status" value="1"/>
</dbReference>
<protein>
    <submittedName>
        <fullName evidence="1">Molybdopterin converting factor subunit 1</fullName>
    </submittedName>
</protein>
<dbReference type="CDD" id="cd00754">
    <property type="entry name" value="Ubl_MoaD"/>
    <property type="match status" value="1"/>
</dbReference>
<sequence length="85" mass="8777">MQLRIVYFAWVREAMGVADELADIPRDVASVGSLIGWLAARDERGAAAFGDPSRIRAAIDGTLAPADAPLAGVGEVALFPPVTGG</sequence>
<organism evidence="1 2">
    <name type="scientific">Sphingopyxis macrogoltabida</name>
    <name type="common">Sphingomonas macrogoltabidus</name>
    <dbReference type="NCBI Taxonomy" id="33050"/>
    <lineage>
        <taxon>Bacteria</taxon>
        <taxon>Pseudomonadati</taxon>
        <taxon>Pseudomonadota</taxon>
        <taxon>Alphaproteobacteria</taxon>
        <taxon>Sphingomonadales</taxon>
        <taxon>Sphingomonadaceae</taxon>
        <taxon>Sphingopyxis</taxon>
    </lineage>
</organism>
<dbReference type="InterPro" id="IPR003749">
    <property type="entry name" value="ThiS/MoaD-like"/>
</dbReference>
<accession>A0A2W5KWN2</accession>
<dbReference type="Proteomes" id="UP000248597">
    <property type="component" value="Unassembled WGS sequence"/>
</dbReference>
<dbReference type="InterPro" id="IPR016155">
    <property type="entry name" value="Mopterin_synth/thiamin_S_b"/>
</dbReference>